<keyword evidence="2" id="KW-1185">Reference proteome</keyword>
<gene>
    <name evidence="1" type="ORF">HPB49_011518</name>
</gene>
<protein>
    <submittedName>
        <fullName evidence="1">Uncharacterized protein</fullName>
    </submittedName>
</protein>
<comment type="caution">
    <text evidence="1">The sequence shown here is derived from an EMBL/GenBank/DDBJ whole genome shotgun (WGS) entry which is preliminary data.</text>
</comment>
<name>A0ACB8C8X4_DERSI</name>
<evidence type="ECO:0000313" key="1">
    <source>
        <dbReference type="EMBL" id="KAH7937393.1"/>
    </source>
</evidence>
<proteinExistence type="predicted"/>
<organism evidence="1 2">
    <name type="scientific">Dermacentor silvarum</name>
    <name type="common">Tick</name>
    <dbReference type="NCBI Taxonomy" id="543639"/>
    <lineage>
        <taxon>Eukaryota</taxon>
        <taxon>Metazoa</taxon>
        <taxon>Ecdysozoa</taxon>
        <taxon>Arthropoda</taxon>
        <taxon>Chelicerata</taxon>
        <taxon>Arachnida</taxon>
        <taxon>Acari</taxon>
        <taxon>Parasitiformes</taxon>
        <taxon>Ixodida</taxon>
        <taxon>Ixodoidea</taxon>
        <taxon>Ixodidae</taxon>
        <taxon>Rhipicephalinae</taxon>
        <taxon>Dermacentor</taxon>
    </lineage>
</organism>
<accession>A0ACB8C8X4</accession>
<evidence type="ECO:0000313" key="2">
    <source>
        <dbReference type="Proteomes" id="UP000821865"/>
    </source>
</evidence>
<sequence length="246" mass="27156">MASTFAGRSHAFPNAQEHAYRNLAVLSWMLGMLFLGNYVQTSITAIRVLPTASPPIQTLEELQPHLDTCAMAPCVTKAWTDVIAHMIMPGHAPFFPMILKSFYMCQNTYTTDGDIFRCYEKTLAGTHVALSTCGDEDISSASQLGLTPSSSLCLFTQLAAMQALHPARYQHRRILLAIAEHGLAVPHWRRAIPLMKDEEPGAQPFFLYFGVYLVGCAVSCAALAVELLCRLKQRPKLGDISRHSES</sequence>
<dbReference type="Proteomes" id="UP000821865">
    <property type="component" value="Chromosome 8"/>
</dbReference>
<reference evidence="1" key="1">
    <citation type="submission" date="2020-05" db="EMBL/GenBank/DDBJ databases">
        <title>Large-scale comparative analyses of tick genomes elucidate their genetic diversity and vector capacities.</title>
        <authorList>
            <person name="Jia N."/>
            <person name="Wang J."/>
            <person name="Shi W."/>
            <person name="Du L."/>
            <person name="Sun Y."/>
            <person name="Zhan W."/>
            <person name="Jiang J."/>
            <person name="Wang Q."/>
            <person name="Zhang B."/>
            <person name="Ji P."/>
            <person name="Sakyi L.B."/>
            <person name="Cui X."/>
            <person name="Yuan T."/>
            <person name="Jiang B."/>
            <person name="Yang W."/>
            <person name="Lam T.T.-Y."/>
            <person name="Chang Q."/>
            <person name="Ding S."/>
            <person name="Wang X."/>
            <person name="Zhu J."/>
            <person name="Ruan X."/>
            <person name="Zhao L."/>
            <person name="Wei J."/>
            <person name="Que T."/>
            <person name="Du C."/>
            <person name="Cheng J."/>
            <person name="Dai P."/>
            <person name="Han X."/>
            <person name="Huang E."/>
            <person name="Gao Y."/>
            <person name="Liu J."/>
            <person name="Shao H."/>
            <person name="Ye R."/>
            <person name="Li L."/>
            <person name="Wei W."/>
            <person name="Wang X."/>
            <person name="Wang C."/>
            <person name="Yang T."/>
            <person name="Huo Q."/>
            <person name="Li W."/>
            <person name="Guo W."/>
            <person name="Chen H."/>
            <person name="Zhou L."/>
            <person name="Ni X."/>
            <person name="Tian J."/>
            <person name="Zhou Y."/>
            <person name="Sheng Y."/>
            <person name="Liu T."/>
            <person name="Pan Y."/>
            <person name="Xia L."/>
            <person name="Li J."/>
            <person name="Zhao F."/>
            <person name="Cao W."/>
        </authorList>
    </citation>
    <scope>NUCLEOTIDE SEQUENCE</scope>
    <source>
        <strain evidence="1">Dsil-2018</strain>
    </source>
</reference>
<dbReference type="EMBL" id="CM023477">
    <property type="protein sequence ID" value="KAH7937393.1"/>
    <property type="molecule type" value="Genomic_DNA"/>
</dbReference>